<dbReference type="EMBL" id="ONZQ02000003">
    <property type="protein sequence ID" value="SPO00056.1"/>
    <property type="molecule type" value="Genomic_DNA"/>
</dbReference>
<dbReference type="Gene3D" id="1.10.340.30">
    <property type="entry name" value="Hypothetical protein, domain 2"/>
    <property type="match status" value="1"/>
</dbReference>
<accession>A0AAE8ST30</accession>
<evidence type="ECO:0000313" key="3">
    <source>
        <dbReference type="EMBL" id="SPO00056.1"/>
    </source>
</evidence>
<feature type="compositionally biased region" description="Basic and acidic residues" evidence="1">
    <location>
        <begin position="9"/>
        <end position="19"/>
    </location>
</feature>
<evidence type="ECO:0000313" key="4">
    <source>
        <dbReference type="Proteomes" id="UP001187682"/>
    </source>
</evidence>
<dbReference type="Pfam" id="PF00730">
    <property type="entry name" value="HhH-GPD"/>
    <property type="match status" value="1"/>
</dbReference>
<dbReference type="GO" id="GO:0000702">
    <property type="term" value="F:oxidized base lesion DNA N-glycosylase activity"/>
    <property type="evidence" value="ECO:0007669"/>
    <property type="project" value="UniProtKB-ARBA"/>
</dbReference>
<comment type="caution">
    <text evidence="3">The sequence shown here is derived from an EMBL/GenBank/DDBJ whole genome shotgun (WGS) entry which is preliminary data.</text>
</comment>
<dbReference type="SUPFAM" id="SSF48150">
    <property type="entry name" value="DNA-glycosylase"/>
    <property type="match status" value="1"/>
</dbReference>
<dbReference type="Gene3D" id="1.10.1670.10">
    <property type="entry name" value="Helix-hairpin-Helix base-excision DNA repair enzymes (C-terminal)"/>
    <property type="match status" value="1"/>
</dbReference>
<dbReference type="CDD" id="cd00056">
    <property type="entry name" value="ENDO3c"/>
    <property type="match status" value="1"/>
</dbReference>
<sequence>MRTRASTKRSAEGPTRENQPEVDQVIIERPQKRARRKGPSQPVRGGWDELPHNLGNSGLAPKIIVPQVAHEDHEPNNSGPRLLPNSDNVSKSAVSDSQINGEAGLNTTPEKQPRLDIDPESGLPSPPLGANDKQDEKALVPKRIRRKTKDNPYGLMFGQTPFPYWQGPTIEACEEVHRLLTELHGKVKAPATIPPPSLTVAGCGEVPSVLDALMRTLLSAATTMVAANEAFTALVNKYGTVRCGVGKGSVRWNKVRLAPVEELTDTIKRGGLANSKAADIKKILDMVWTERRTLSLDHLHGKTAQQAMSELVRYPRIGVKTAACVILFCLRVPCFAVDTHVHRFCKWLKWVPGTASAEMTFWHCEYLVPDHLKYALHQLFIRHGQTCDRCRAATAEGTEAWNSSSCVLEHLLERNKTPRKGKLGHKVKEEEESFKGNVEGKKLDQVEGKKNQANKETRLAE</sequence>
<keyword evidence="4" id="KW-1185">Reference proteome</keyword>
<feature type="compositionally biased region" description="Basic and acidic residues" evidence="1">
    <location>
        <begin position="438"/>
        <end position="461"/>
    </location>
</feature>
<dbReference type="PANTHER" id="PTHR47203:SF1">
    <property type="entry name" value="HYPOTHETICAL BASE EXCISION DNA REPAIR PROTEIN (EUROFUNG)"/>
    <property type="match status" value="1"/>
</dbReference>
<organism evidence="3 4">
    <name type="scientific">Cephalotrichum gorgonifer</name>
    <dbReference type="NCBI Taxonomy" id="2041049"/>
    <lineage>
        <taxon>Eukaryota</taxon>
        <taxon>Fungi</taxon>
        <taxon>Dikarya</taxon>
        <taxon>Ascomycota</taxon>
        <taxon>Pezizomycotina</taxon>
        <taxon>Sordariomycetes</taxon>
        <taxon>Hypocreomycetidae</taxon>
        <taxon>Microascales</taxon>
        <taxon>Microascaceae</taxon>
        <taxon>Cephalotrichum</taxon>
    </lineage>
</organism>
<feature type="region of interest" description="Disordered" evidence="1">
    <location>
        <begin position="418"/>
        <end position="461"/>
    </location>
</feature>
<dbReference type="InterPro" id="IPR003265">
    <property type="entry name" value="HhH-GPD_domain"/>
</dbReference>
<reference evidence="3" key="1">
    <citation type="submission" date="2018-03" db="EMBL/GenBank/DDBJ databases">
        <authorList>
            <person name="Guldener U."/>
        </authorList>
    </citation>
    <scope>NUCLEOTIDE SEQUENCE</scope>
</reference>
<dbReference type="PANTHER" id="PTHR47203">
    <property type="match status" value="1"/>
</dbReference>
<dbReference type="AlphaFoldDB" id="A0AAE8ST30"/>
<gene>
    <name evidence="3" type="ORF">DNG_02908</name>
</gene>
<dbReference type="GO" id="GO:0006285">
    <property type="term" value="P:base-excision repair, AP site formation"/>
    <property type="evidence" value="ECO:0007669"/>
    <property type="project" value="UniProtKB-ARBA"/>
</dbReference>
<feature type="compositionally biased region" description="Polar residues" evidence="1">
    <location>
        <begin position="85"/>
        <end position="110"/>
    </location>
</feature>
<name>A0AAE8ST30_9PEZI</name>
<evidence type="ECO:0000259" key="2">
    <source>
        <dbReference type="SMART" id="SM00478"/>
    </source>
</evidence>
<proteinExistence type="predicted"/>
<evidence type="ECO:0000256" key="1">
    <source>
        <dbReference type="SAM" id="MobiDB-lite"/>
    </source>
</evidence>
<dbReference type="InterPro" id="IPR011257">
    <property type="entry name" value="DNA_glycosylase"/>
</dbReference>
<feature type="domain" description="HhH-GPD" evidence="2">
    <location>
        <begin position="218"/>
        <end position="386"/>
    </location>
</feature>
<dbReference type="SMART" id="SM00478">
    <property type="entry name" value="ENDO3c"/>
    <property type="match status" value="1"/>
</dbReference>
<protein>
    <recommendedName>
        <fullName evidence="2">HhH-GPD domain-containing protein</fullName>
    </recommendedName>
</protein>
<feature type="region of interest" description="Disordered" evidence="1">
    <location>
        <begin position="1"/>
        <end position="59"/>
    </location>
</feature>
<dbReference type="InterPro" id="IPR023170">
    <property type="entry name" value="HhH_base_excis_C"/>
</dbReference>
<dbReference type="Proteomes" id="UP001187682">
    <property type="component" value="Unassembled WGS sequence"/>
</dbReference>
<feature type="region of interest" description="Disordered" evidence="1">
    <location>
        <begin position="71"/>
        <end position="145"/>
    </location>
</feature>